<name>A0A2R4MJ43_9HYPH</name>
<keyword evidence="1" id="KW-0614">Plasmid</keyword>
<organism evidence="1 2">
    <name type="scientific">Maritalea myrionectae</name>
    <dbReference type="NCBI Taxonomy" id="454601"/>
    <lineage>
        <taxon>Bacteria</taxon>
        <taxon>Pseudomonadati</taxon>
        <taxon>Pseudomonadota</taxon>
        <taxon>Alphaproteobacteria</taxon>
        <taxon>Hyphomicrobiales</taxon>
        <taxon>Devosiaceae</taxon>
        <taxon>Maritalea</taxon>
    </lineage>
</organism>
<keyword evidence="2" id="KW-1185">Reference proteome</keyword>
<evidence type="ECO:0000313" key="2">
    <source>
        <dbReference type="Proteomes" id="UP000258927"/>
    </source>
</evidence>
<dbReference type="KEGG" id="mmyr:MXMO3_03477"/>
<accession>A0A2R4MJ43</accession>
<sequence length="147" mass="17222">MEVEYTPLEEKLTGIEPHSKSGLKAILDLDFTDQKNKFVSDPDFIGWTEENIDFAEFFYKNFLFLNLKYGGSGHLPPSTDIDDFWHGHISDTRRYAPDCERIFGYFLHHNPYFGIGTQKDQKLLTDSFERTQELHCKEFGAEIFEVR</sequence>
<proteinExistence type="predicted"/>
<dbReference type="Proteomes" id="UP000258927">
    <property type="component" value="Plasmid pHL2708X3"/>
</dbReference>
<dbReference type="AlphaFoldDB" id="A0A2R4MJ43"/>
<dbReference type="EMBL" id="CP021331">
    <property type="protein sequence ID" value="AVX05980.1"/>
    <property type="molecule type" value="Genomic_DNA"/>
</dbReference>
<gene>
    <name evidence="1" type="ORF">MXMO3_03477</name>
</gene>
<reference evidence="1 2" key="1">
    <citation type="submission" date="2017-05" db="EMBL/GenBank/DDBJ databases">
        <title>Genome Analysis of Maritalea myrionectae HL2708#5.</title>
        <authorList>
            <consortium name="Cotde Inc.-PKNU"/>
            <person name="Jang D."/>
            <person name="Oh H.-M."/>
        </authorList>
    </citation>
    <scope>NUCLEOTIDE SEQUENCE [LARGE SCALE GENOMIC DNA]</scope>
    <source>
        <strain evidence="1 2">HL2708#5</strain>
        <plasmid evidence="2">phl2708x3</plasmid>
    </source>
</reference>
<protein>
    <submittedName>
        <fullName evidence="1">Uncharacterized protein</fullName>
    </submittedName>
</protein>
<dbReference type="RefSeq" id="WP_245985873.1">
    <property type="nucleotide sequence ID" value="NZ_CP021331.1"/>
</dbReference>
<geneLocation type="plasmid" evidence="2">
    <name>phl2708x3</name>
</geneLocation>
<evidence type="ECO:0000313" key="1">
    <source>
        <dbReference type="EMBL" id="AVX05980.1"/>
    </source>
</evidence>